<dbReference type="OrthoDB" id="9811174at2"/>
<dbReference type="Pfam" id="PF13411">
    <property type="entry name" value="MerR_1"/>
    <property type="match status" value="1"/>
</dbReference>
<dbReference type="PANTHER" id="PTHR30204">
    <property type="entry name" value="REDOX-CYCLING DRUG-SENSING TRANSCRIPTIONAL ACTIVATOR SOXR"/>
    <property type="match status" value="1"/>
</dbReference>
<dbReference type="Proteomes" id="UP000214618">
    <property type="component" value="Chromosome"/>
</dbReference>
<dbReference type="PROSITE" id="PS50937">
    <property type="entry name" value="HTH_MERR_2"/>
    <property type="match status" value="1"/>
</dbReference>
<dbReference type="GO" id="GO:0003700">
    <property type="term" value="F:DNA-binding transcription factor activity"/>
    <property type="evidence" value="ECO:0007669"/>
    <property type="project" value="InterPro"/>
</dbReference>
<dbReference type="InterPro" id="IPR009061">
    <property type="entry name" value="DNA-bd_dom_put_sf"/>
</dbReference>
<gene>
    <name evidence="3" type="ORF">BS1321_23165</name>
</gene>
<sequence length="132" mass="15803">MEFHIKEAAARVGLPTHTLRYYEQEGLLPFVKRDDNGNRIFEEADLTWLEFIVCLRKTDIALSELRKIVELTQEGECTFALRKQIFEKHKEKMMEKQRELDIAFKKIETKIEYYDKLEKKYQEEKESVSPKA</sequence>
<evidence type="ECO:0000256" key="1">
    <source>
        <dbReference type="ARBA" id="ARBA00023125"/>
    </source>
</evidence>
<dbReference type="GeneID" id="56475683"/>
<dbReference type="RefSeq" id="WP_063236100.1">
    <property type="nucleotide sequence ID" value="NZ_BCVO01000037.1"/>
</dbReference>
<reference evidence="3 4" key="1">
    <citation type="submission" date="2016-10" db="EMBL/GenBank/DDBJ databases">
        <title>The whole genome sequencing and assembly of Bacillus simplex DSM 1321 strain.</title>
        <authorList>
            <person name="Park M.-K."/>
            <person name="Lee Y.-J."/>
            <person name="Yi H."/>
            <person name="Bahn Y.-S."/>
            <person name="Kim J.F."/>
            <person name="Lee D.-W."/>
        </authorList>
    </citation>
    <scope>NUCLEOTIDE SEQUENCE [LARGE SCALE GENOMIC DNA]</scope>
    <source>
        <strain evidence="3 4">DSM 1321</strain>
    </source>
</reference>
<dbReference type="CDD" id="cd01109">
    <property type="entry name" value="HTH_YyaN"/>
    <property type="match status" value="1"/>
</dbReference>
<dbReference type="Gene3D" id="1.10.1660.10">
    <property type="match status" value="1"/>
</dbReference>
<dbReference type="AlphaFoldDB" id="A0A223EMU0"/>
<feature type="domain" description="HTH merR-type" evidence="2">
    <location>
        <begin position="1"/>
        <end position="71"/>
    </location>
</feature>
<evidence type="ECO:0000313" key="3">
    <source>
        <dbReference type="EMBL" id="ASS96553.1"/>
    </source>
</evidence>
<evidence type="ECO:0000259" key="2">
    <source>
        <dbReference type="PROSITE" id="PS50937"/>
    </source>
</evidence>
<protein>
    <submittedName>
        <fullName evidence="3">MerR family transcriptional regulator</fullName>
    </submittedName>
</protein>
<dbReference type="InterPro" id="IPR047057">
    <property type="entry name" value="MerR_fam"/>
</dbReference>
<keyword evidence="1" id="KW-0238">DNA-binding</keyword>
<dbReference type="GO" id="GO:0003677">
    <property type="term" value="F:DNA binding"/>
    <property type="evidence" value="ECO:0007669"/>
    <property type="project" value="UniProtKB-KW"/>
</dbReference>
<name>A0A223EMU0_9BACI</name>
<dbReference type="PANTHER" id="PTHR30204:SF82">
    <property type="entry name" value="TRANSCRIPTIONAL REGULATOR, MERR FAMILY"/>
    <property type="match status" value="1"/>
</dbReference>
<dbReference type="EMBL" id="CP017704">
    <property type="protein sequence ID" value="ASS96553.1"/>
    <property type="molecule type" value="Genomic_DNA"/>
</dbReference>
<dbReference type="SMART" id="SM00422">
    <property type="entry name" value="HTH_MERR"/>
    <property type="match status" value="1"/>
</dbReference>
<accession>A0A223EMU0</accession>
<evidence type="ECO:0000313" key="4">
    <source>
        <dbReference type="Proteomes" id="UP000214618"/>
    </source>
</evidence>
<dbReference type="InterPro" id="IPR000551">
    <property type="entry name" value="MerR-type_HTH_dom"/>
</dbReference>
<dbReference type="SUPFAM" id="SSF46955">
    <property type="entry name" value="Putative DNA-binding domain"/>
    <property type="match status" value="1"/>
</dbReference>
<proteinExistence type="predicted"/>
<organism evidence="3 4">
    <name type="scientific">Peribacillus simplex NBRC 15720 = DSM 1321</name>
    <dbReference type="NCBI Taxonomy" id="1349754"/>
    <lineage>
        <taxon>Bacteria</taxon>
        <taxon>Bacillati</taxon>
        <taxon>Bacillota</taxon>
        <taxon>Bacilli</taxon>
        <taxon>Bacillales</taxon>
        <taxon>Bacillaceae</taxon>
        <taxon>Peribacillus</taxon>
    </lineage>
</organism>